<dbReference type="RefSeq" id="WP_074605465.1">
    <property type="nucleotide sequence ID" value="NZ_FNGY01000002.1"/>
</dbReference>
<dbReference type="NCBIfam" id="TIGR02937">
    <property type="entry name" value="sigma70-ECF"/>
    <property type="match status" value="1"/>
</dbReference>
<dbReference type="NCBIfam" id="TIGR02985">
    <property type="entry name" value="Sig70_bacteroi1"/>
    <property type="match status" value="1"/>
</dbReference>
<evidence type="ECO:0000259" key="6">
    <source>
        <dbReference type="Pfam" id="PF08281"/>
    </source>
</evidence>
<evidence type="ECO:0000256" key="2">
    <source>
        <dbReference type="ARBA" id="ARBA00023015"/>
    </source>
</evidence>
<keyword evidence="4" id="KW-0804">Transcription</keyword>
<dbReference type="PANTHER" id="PTHR43133">
    <property type="entry name" value="RNA POLYMERASE ECF-TYPE SIGMA FACTO"/>
    <property type="match status" value="1"/>
</dbReference>
<gene>
    <name evidence="7" type="ORF">SAMN05421820_102615</name>
</gene>
<dbReference type="InterPro" id="IPR013324">
    <property type="entry name" value="RNA_pol_sigma_r3/r4-like"/>
</dbReference>
<evidence type="ECO:0000256" key="4">
    <source>
        <dbReference type="ARBA" id="ARBA00023163"/>
    </source>
</evidence>
<dbReference type="EMBL" id="FNGY01000002">
    <property type="protein sequence ID" value="SDL96526.1"/>
    <property type="molecule type" value="Genomic_DNA"/>
</dbReference>
<dbReference type="GO" id="GO:0016987">
    <property type="term" value="F:sigma factor activity"/>
    <property type="evidence" value="ECO:0007669"/>
    <property type="project" value="UniProtKB-KW"/>
</dbReference>
<dbReference type="GO" id="GO:0006352">
    <property type="term" value="P:DNA-templated transcription initiation"/>
    <property type="evidence" value="ECO:0007669"/>
    <property type="project" value="InterPro"/>
</dbReference>
<protein>
    <submittedName>
        <fullName evidence="7">RNA polymerase sigma-70 factor, ECF subfamily</fullName>
    </submittedName>
</protein>
<evidence type="ECO:0000256" key="1">
    <source>
        <dbReference type="ARBA" id="ARBA00010641"/>
    </source>
</evidence>
<dbReference type="AlphaFoldDB" id="A0A1G9PCJ1"/>
<name>A0A1G9PCJ1_9SPHI</name>
<comment type="similarity">
    <text evidence="1">Belongs to the sigma-70 factor family. ECF subfamily.</text>
</comment>
<dbReference type="Pfam" id="PF08281">
    <property type="entry name" value="Sigma70_r4_2"/>
    <property type="match status" value="1"/>
</dbReference>
<dbReference type="Pfam" id="PF04542">
    <property type="entry name" value="Sigma70_r2"/>
    <property type="match status" value="1"/>
</dbReference>
<accession>A0A1G9PCJ1</accession>
<proteinExistence type="inferred from homology"/>
<dbReference type="InterPro" id="IPR013325">
    <property type="entry name" value="RNA_pol_sigma_r2"/>
</dbReference>
<evidence type="ECO:0000259" key="5">
    <source>
        <dbReference type="Pfam" id="PF04542"/>
    </source>
</evidence>
<keyword evidence="8" id="KW-1185">Reference proteome</keyword>
<dbReference type="InterPro" id="IPR039425">
    <property type="entry name" value="RNA_pol_sigma-70-like"/>
</dbReference>
<dbReference type="SUPFAM" id="SSF88946">
    <property type="entry name" value="Sigma2 domain of RNA polymerase sigma factors"/>
    <property type="match status" value="1"/>
</dbReference>
<sequence length="189" mass="22590">MPEYQSFTDAELFTLLCNDDHKAFTEIYDRYSGLLYVHAYKRIRNREEARDLIHELFTVLWHKRDQITLKTELSFYLYRAVRNRVLDLVKHHKLQASYISSFDSFLNNGTNITDHSIRQKELILLIEKEIEALPEKMRLVFNLSRTECRSHKEISNALEISELTVRKQINNALKVLRPKLDKLLIFFFL</sequence>
<dbReference type="Gene3D" id="1.10.10.10">
    <property type="entry name" value="Winged helix-like DNA-binding domain superfamily/Winged helix DNA-binding domain"/>
    <property type="match status" value="1"/>
</dbReference>
<reference evidence="8" key="1">
    <citation type="submission" date="2016-10" db="EMBL/GenBank/DDBJ databases">
        <authorList>
            <person name="Varghese N."/>
            <person name="Submissions S."/>
        </authorList>
    </citation>
    <scope>NUCLEOTIDE SEQUENCE [LARGE SCALE GENOMIC DNA]</scope>
    <source>
        <strain evidence="8">DSM 19110</strain>
    </source>
</reference>
<dbReference type="SUPFAM" id="SSF88659">
    <property type="entry name" value="Sigma3 and sigma4 domains of RNA polymerase sigma factors"/>
    <property type="match status" value="1"/>
</dbReference>
<dbReference type="Proteomes" id="UP000183200">
    <property type="component" value="Unassembled WGS sequence"/>
</dbReference>
<dbReference type="InterPro" id="IPR007627">
    <property type="entry name" value="RNA_pol_sigma70_r2"/>
</dbReference>
<organism evidence="7 8">
    <name type="scientific">Pedobacter steynii</name>
    <dbReference type="NCBI Taxonomy" id="430522"/>
    <lineage>
        <taxon>Bacteria</taxon>
        <taxon>Pseudomonadati</taxon>
        <taxon>Bacteroidota</taxon>
        <taxon>Sphingobacteriia</taxon>
        <taxon>Sphingobacteriales</taxon>
        <taxon>Sphingobacteriaceae</taxon>
        <taxon>Pedobacter</taxon>
    </lineage>
</organism>
<dbReference type="InterPro" id="IPR014284">
    <property type="entry name" value="RNA_pol_sigma-70_dom"/>
</dbReference>
<dbReference type="OrthoDB" id="659569at2"/>
<evidence type="ECO:0000256" key="3">
    <source>
        <dbReference type="ARBA" id="ARBA00023082"/>
    </source>
</evidence>
<dbReference type="GO" id="GO:0003677">
    <property type="term" value="F:DNA binding"/>
    <property type="evidence" value="ECO:0007669"/>
    <property type="project" value="InterPro"/>
</dbReference>
<evidence type="ECO:0000313" key="8">
    <source>
        <dbReference type="Proteomes" id="UP000183200"/>
    </source>
</evidence>
<keyword evidence="3" id="KW-0731">Sigma factor</keyword>
<feature type="domain" description="RNA polymerase sigma-70 region 2" evidence="5">
    <location>
        <begin position="27"/>
        <end position="93"/>
    </location>
</feature>
<dbReference type="InterPro" id="IPR013249">
    <property type="entry name" value="RNA_pol_sigma70_r4_t2"/>
</dbReference>
<dbReference type="PANTHER" id="PTHR43133:SF46">
    <property type="entry name" value="RNA POLYMERASE SIGMA-70 FACTOR ECF SUBFAMILY"/>
    <property type="match status" value="1"/>
</dbReference>
<keyword evidence="2" id="KW-0805">Transcription regulation</keyword>
<dbReference type="InterPro" id="IPR036388">
    <property type="entry name" value="WH-like_DNA-bd_sf"/>
</dbReference>
<evidence type="ECO:0000313" key="7">
    <source>
        <dbReference type="EMBL" id="SDL96526.1"/>
    </source>
</evidence>
<dbReference type="InterPro" id="IPR014327">
    <property type="entry name" value="RNA_pol_sigma70_bacteroid"/>
</dbReference>
<feature type="domain" description="RNA polymerase sigma factor 70 region 4 type 2" evidence="6">
    <location>
        <begin position="125"/>
        <end position="174"/>
    </location>
</feature>
<dbReference type="Gene3D" id="1.10.1740.10">
    <property type="match status" value="1"/>
</dbReference>